<evidence type="ECO:0000313" key="5">
    <source>
        <dbReference type="EMBL" id="GIH98047.1"/>
    </source>
</evidence>
<comment type="caution">
    <text evidence="5">The sequence shown here is derived from an EMBL/GenBank/DDBJ whole genome shotgun (WGS) entry which is preliminary data.</text>
</comment>
<name>A0A8J3SPR0_9ACTN</name>
<sequence length="243" mass="25236">MSPQVEHTDVGAYALGLLEEPDRRAFAAHLAGCPSCTAELAELSGMAVILDGIEPVGDDRGTRTGPVPATVIDMVRRERAADRRTRRGTLVTAVAAAVALVSGGVVAGAAIGGDRVAVPITHPGHDDSERGPAEEFYHRGTPVAGDGAPGVSGGLVLEAKEWGTHAAMELKGIKGPLECELVAVSETGERKVIAGWSVPTKGYGVPTYPEPLYIHGGTALPTADIDRFEVIANDGRTLITFEV</sequence>
<evidence type="ECO:0000313" key="6">
    <source>
        <dbReference type="Proteomes" id="UP000634476"/>
    </source>
</evidence>
<dbReference type="InterPro" id="IPR027383">
    <property type="entry name" value="Znf_put"/>
</dbReference>
<feature type="domain" description="Putative zinc-finger" evidence="4">
    <location>
        <begin position="10"/>
        <end position="36"/>
    </location>
</feature>
<keyword evidence="3" id="KW-1133">Transmembrane helix</keyword>
<dbReference type="InterPro" id="IPR041916">
    <property type="entry name" value="Anti_sigma_zinc_sf"/>
</dbReference>
<feature type="transmembrane region" description="Helical" evidence="3">
    <location>
        <begin position="89"/>
        <end position="111"/>
    </location>
</feature>
<dbReference type="AlphaFoldDB" id="A0A8J3SPR0"/>
<accession>A0A8J3SPR0</accession>
<dbReference type="Proteomes" id="UP000634476">
    <property type="component" value="Unassembled WGS sequence"/>
</dbReference>
<organism evidence="5 6">
    <name type="scientific">Planobispora takensis</name>
    <dbReference type="NCBI Taxonomy" id="1367882"/>
    <lineage>
        <taxon>Bacteria</taxon>
        <taxon>Bacillati</taxon>
        <taxon>Actinomycetota</taxon>
        <taxon>Actinomycetes</taxon>
        <taxon>Streptosporangiales</taxon>
        <taxon>Streptosporangiaceae</taxon>
        <taxon>Planobispora</taxon>
    </lineage>
</organism>
<evidence type="ECO:0000259" key="4">
    <source>
        <dbReference type="Pfam" id="PF13490"/>
    </source>
</evidence>
<protein>
    <submittedName>
        <fullName evidence="5">RNA polymerase subunit sigma</fullName>
    </submittedName>
</protein>
<reference evidence="5" key="1">
    <citation type="submission" date="2021-01" db="EMBL/GenBank/DDBJ databases">
        <title>Whole genome shotgun sequence of Planobispora takensis NBRC 109077.</title>
        <authorList>
            <person name="Komaki H."/>
            <person name="Tamura T."/>
        </authorList>
    </citation>
    <scope>NUCLEOTIDE SEQUENCE</scope>
    <source>
        <strain evidence="5">NBRC 109077</strain>
    </source>
</reference>
<keyword evidence="3" id="KW-0812">Transmembrane</keyword>
<keyword evidence="1" id="KW-0805">Transcription regulation</keyword>
<dbReference type="EMBL" id="BOOK01000001">
    <property type="protein sequence ID" value="GIH98047.1"/>
    <property type="molecule type" value="Genomic_DNA"/>
</dbReference>
<keyword evidence="2" id="KW-0804">Transcription</keyword>
<evidence type="ECO:0000256" key="1">
    <source>
        <dbReference type="ARBA" id="ARBA00023015"/>
    </source>
</evidence>
<evidence type="ECO:0000256" key="2">
    <source>
        <dbReference type="ARBA" id="ARBA00023163"/>
    </source>
</evidence>
<evidence type="ECO:0000256" key="3">
    <source>
        <dbReference type="SAM" id="Phobius"/>
    </source>
</evidence>
<keyword evidence="3" id="KW-0472">Membrane</keyword>
<dbReference type="Gene3D" id="1.10.10.1320">
    <property type="entry name" value="Anti-sigma factor, zinc-finger domain"/>
    <property type="match status" value="1"/>
</dbReference>
<proteinExistence type="predicted"/>
<dbReference type="Pfam" id="PF13490">
    <property type="entry name" value="zf-HC2"/>
    <property type="match status" value="1"/>
</dbReference>
<keyword evidence="6" id="KW-1185">Reference proteome</keyword>
<dbReference type="RefSeq" id="WP_203872557.1">
    <property type="nucleotide sequence ID" value="NZ_BOOK01000001.1"/>
</dbReference>
<gene>
    <name evidence="5" type="ORF">Pta02_00560</name>
</gene>